<reference evidence="2" key="2">
    <citation type="submission" date="2014-02" db="EMBL/GenBank/DDBJ databases">
        <title>Complete DNA sequence of /Kuraishia capsulata/ illustrates novel genomic features among budding yeasts (/Saccharomycotina/).</title>
        <authorList>
            <person name="Morales L."/>
            <person name="Noel B."/>
            <person name="Porcel B."/>
            <person name="Marcet-Houben M."/>
            <person name="Hullo M-F."/>
            <person name="Sacerdot C."/>
            <person name="Tekaia F."/>
            <person name="Leh-Louis V."/>
            <person name="Despons L."/>
            <person name="Khanna V."/>
            <person name="Aury J-M."/>
            <person name="Barbe V."/>
            <person name="Couloux A."/>
            <person name="Labadie K."/>
            <person name="Pelletier E."/>
            <person name="Souciet J-L."/>
            <person name="Boekhout T."/>
            <person name="Gabaldon T."/>
            <person name="Wincker P."/>
            <person name="Dujon B."/>
        </authorList>
    </citation>
    <scope>NUCLEOTIDE SEQUENCE</scope>
    <source>
        <strain evidence="2">CBS 1993</strain>
    </source>
</reference>
<keyword evidence="3" id="KW-1185">Reference proteome</keyword>
<dbReference type="SUPFAM" id="SSF51569">
    <property type="entry name" value="Aldolase"/>
    <property type="match status" value="1"/>
</dbReference>
<gene>
    <name evidence="2" type="ORF">KUCA_T00004569001</name>
</gene>
<dbReference type="AlphaFoldDB" id="W6MPN2"/>
<dbReference type="RefSeq" id="XP_022460576.1">
    <property type="nucleotide sequence ID" value="XM_022601317.1"/>
</dbReference>
<evidence type="ECO:0000256" key="1">
    <source>
        <dbReference type="ARBA" id="ARBA00023270"/>
    </source>
</evidence>
<evidence type="ECO:0000313" key="2">
    <source>
        <dbReference type="EMBL" id="CDK28586.1"/>
    </source>
</evidence>
<dbReference type="EMBL" id="HG793129">
    <property type="protein sequence ID" value="CDK28586.1"/>
    <property type="molecule type" value="Genomic_DNA"/>
</dbReference>
<proteinExistence type="predicted"/>
<dbReference type="InterPro" id="IPR001585">
    <property type="entry name" value="TAL/FSA"/>
</dbReference>
<evidence type="ECO:0000313" key="3">
    <source>
        <dbReference type="Proteomes" id="UP000019384"/>
    </source>
</evidence>
<dbReference type="PANTHER" id="PTHR10683:SF34">
    <property type="entry name" value="TRANSALDOLASE"/>
    <property type="match status" value="1"/>
</dbReference>
<dbReference type="HOGENOM" id="CLU_806750_0_0_1"/>
<dbReference type="STRING" id="1382522.W6MPN2"/>
<dbReference type="GO" id="GO:0005975">
    <property type="term" value="P:carbohydrate metabolic process"/>
    <property type="evidence" value="ECO:0007669"/>
    <property type="project" value="InterPro"/>
</dbReference>
<dbReference type="Gene3D" id="3.20.20.70">
    <property type="entry name" value="Aldolase class I"/>
    <property type="match status" value="1"/>
</dbReference>
<evidence type="ECO:0008006" key="4">
    <source>
        <dbReference type="Google" id="ProtNLM"/>
    </source>
</evidence>
<name>W6MPN2_9ASCO</name>
<dbReference type="GO" id="GO:0004801">
    <property type="term" value="F:transaldolase activity"/>
    <property type="evidence" value="ECO:0007669"/>
    <property type="project" value="TreeGrafter"/>
</dbReference>
<dbReference type="Proteomes" id="UP000019384">
    <property type="component" value="Unassembled WGS sequence"/>
</dbReference>
<dbReference type="GO" id="GO:0009052">
    <property type="term" value="P:pentose-phosphate shunt, non-oxidative branch"/>
    <property type="evidence" value="ECO:0007669"/>
    <property type="project" value="TreeGrafter"/>
</dbReference>
<dbReference type="GeneID" id="34521964"/>
<dbReference type="InterPro" id="IPR013785">
    <property type="entry name" value="Aldolase_TIM"/>
</dbReference>
<keyword evidence="1" id="KW-0704">Schiff base</keyword>
<dbReference type="Pfam" id="PF00923">
    <property type="entry name" value="TAL_FSA"/>
    <property type="match status" value="1"/>
</dbReference>
<reference evidence="2" key="1">
    <citation type="submission" date="2013-12" db="EMBL/GenBank/DDBJ databases">
        <authorList>
            <person name="Genoscope - CEA"/>
        </authorList>
    </citation>
    <scope>NUCLEOTIDE SEQUENCE</scope>
    <source>
        <strain evidence="2">CBS 1993</strain>
    </source>
</reference>
<sequence length="332" mass="36277">MSNLLTEIGKYTTLSIDTFTPDDAAPFPTIEFVNATSNQGIAFAIWKHNPSLIGTALAHLQSKGVVPSLDETFVQEIIFYATAFAGNDMLKLISGRVLAQVDPADSYNTEKVVAYALRLSSAFEDIGIPKDKFIIKIPVTYEAMLAAEILTTKHGIACLGTVVHSLVQAVLATEAKCKYISPYVDELKYALDPSTYVALPSVDANYGYVMTKEIQNYFWYHKCPTKVCIAALVGLDICLGLSGVDEMTIPPLTAKMLQDLPVPAGFEPGVSKETVVEVEKKSYIGDKDAYYAALDKIPEAKARIDFTLNTFNNFNDESKAFIKSLLLKEGVA</sequence>
<accession>W6MPN2</accession>
<dbReference type="PANTHER" id="PTHR10683">
    <property type="entry name" value="TRANSALDOLASE"/>
    <property type="match status" value="1"/>
</dbReference>
<organism evidence="2 3">
    <name type="scientific">Kuraishia capsulata CBS 1993</name>
    <dbReference type="NCBI Taxonomy" id="1382522"/>
    <lineage>
        <taxon>Eukaryota</taxon>
        <taxon>Fungi</taxon>
        <taxon>Dikarya</taxon>
        <taxon>Ascomycota</taxon>
        <taxon>Saccharomycotina</taxon>
        <taxon>Pichiomycetes</taxon>
        <taxon>Pichiales</taxon>
        <taxon>Pichiaceae</taxon>
        <taxon>Kuraishia</taxon>
    </lineage>
</organism>
<protein>
    <recommendedName>
        <fullName evidence="4">Transaldolase</fullName>
    </recommendedName>
</protein>
<dbReference type="OrthoDB" id="1711136at2759"/>